<feature type="signal peptide" evidence="1">
    <location>
        <begin position="1"/>
        <end position="21"/>
    </location>
</feature>
<keyword evidence="1" id="KW-0732">Signal</keyword>
<dbReference type="RefSeq" id="WP_218404686.1">
    <property type="nucleotide sequence ID" value="NZ_JAGSPC010000001.1"/>
</dbReference>
<dbReference type="AlphaFoldDB" id="A0A9X1F454"/>
<gene>
    <name evidence="2" type="ORF">KCG46_07725</name>
</gene>
<proteinExistence type="predicted"/>
<dbReference type="Proteomes" id="UP001138681">
    <property type="component" value="Unassembled WGS sequence"/>
</dbReference>
<evidence type="ECO:0000313" key="3">
    <source>
        <dbReference type="Proteomes" id="UP001138681"/>
    </source>
</evidence>
<feature type="chain" id="PRO_5040860833" evidence="1">
    <location>
        <begin position="22"/>
        <end position="143"/>
    </location>
</feature>
<organism evidence="2 3">
    <name type="scientific">Erythrobacter crassostreae</name>
    <dbReference type="NCBI Taxonomy" id="2828328"/>
    <lineage>
        <taxon>Bacteria</taxon>
        <taxon>Pseudomonadati</taxon>
        <taxon>Pseudomonadota</taxon>
        <taxon>Alphaproteobacteria</taxon>
        <taxon>Sphingomonadales</taxon>
        <taxon>Erythrobacteraceae</taxon>
        <taxon>Erythrobacter/Porphyrobacter group</taxon>
        <taxon>Erythrobacter</taxon>
    </lineage>
</organism>
<evidence type="ECO:0000313" key="2">
    <source>
        <dbReference type="EMBL" id="MBV7259459.1"/>
    </source>
</evidence>
<reference evidence="2" key="1">
    <citation type="submission" date="2021-04" db="EMBL/GenBank/DDBJ databases">
        <authorList>
            <person name="Pira H."/>
            <person name="Risdian C."/>
            <person name="Wink J."/>
        </authorList>
    </citation>
    <scope>NUCLEOTIDE SEQUENCE</scope>
    <source>
        <strain evidence="2">WH158</strain>
    </source>
</reference>
<comment type="caution">
    <text evidence="2">The sequence shown here is derived from an EMBL/GenBank/DDBJ whole genome shotgun (WGS) entry which is preliminary data.</text>
</comment>
<dbReference type="EMBL" id="JAGSPC010000001">
    <property type="protein sequence ID" value="MBV7259459.1"/>
    <property type="molecule type" value="Genomic_DNA"/>
</dbReference>
<protein>
    <submittedName>
        <fullName evidence="2">Uncharacterized protein</fullName>
    </submittedName>
</protein>
<accession>A0A9X1F454</accession>
<evidence type="ECO:0000256" key="1">
    <source>
        <dbReference type="SAM" id="SignalP"/>
    </source>
</evidence>
<sequence length="143" mass="15745">MRALSATCFFAALTMTVPAHAHVGSGYLDYPYSLEDIRAGAQLRAEAAIVVPIVFGPCGHSPAMDPVLDRYAEFVESLTEIRQKIDLDIALADYNYQMSLVDIACPEPEAPETLEREKLQISVADSVLDRMDALVERQTGQEQ</sequence>
<name>A0A9X1F454_9SPHN</name>
<keyword evidence="3" id="KW-1185">Reference proteome</keyword>